<dbReference type="PROSITE" id="PS01305">
    <property type="entry name" value="MOAA_NIFB_PQQE"/>
    <property type="match status" value="1"/>
</dbReference>
<dbReference type="NCBIfam" id="TIGR00581">
    <property type="entry name" value="moaC"/>
    <property type="match status" value="1"/>
</dbReference>
<comment type="function">
    <text evidence="19">Isoform MOCS1A and isoform MOCS1B probably form a complex that catalyzes the conversion of 5'-GTP to cyclic pyranopterin monophosphate (cPMP). MOCS1A catalyzes the cyclization of GTP to (8S)-3',8-cyclo-7,8-dihydroguanosine 5'-triphosphate and MOCS1B catalyzes the subsequent conversion of (8S)-3',8-cyclo-7,8-dihydroguanosine 5'-triphosphate to cPMP.</text>
</comment>
<dbReference type="PROSITE" id="PS51918">
    <property type="entry name" value="RADICAL_SAM"/>
    <property type="match status" value="1"/>
</dbReference>
<dbReference type="InterPro" id="IPR058240">
    <property type="entry name" value="rSAM_sf"/>
</dbReference>
<dbReference type="PANTHER" id="PTHR22960">
    <property type="entry name" value="MOLYBDOPTERIN COFACTOR SYNTHESIS PROTEIN A"/>
    <property type="match status" value="1"/>
</dbReference>
<evidence type="ECO:0000256" key="18">
    <source>
        <dbReference type="ARBA" id="ARBA00048697"/>
    </source>
</evidence>
<evidence type="ECO:0000256" key="8">
    <source>
        <dbReference type="ARBA" id="ARBA00015273"/>
    </source>
</evidence>
<dbReference type="GO" id="GO:0051539">
    <property type="term" value="F:4 iron, 4 sulfur cluster binding"/>
    <property type="evidence" value="ECO:0007669"/>
    <property type="project" value="UniProtKB-KW"/>
</dbReference>
<evidence type="ECO:0000259" key="21">
    <source>
        <dbReference type="PROSITE" id="PS51918"/>
    </source>
</evidence>
<dbReference type="InterPro" id="IPR007197">
    <property type="entry name" value="rSAM"/>
</dbReference>
<dbReference type="EMBL" id="LR788031">
    <property type="protein sequence ID" value="CAB3263893.1"/>
    <property type="molecule type" value="mRNA"/>
</dbReference>
<keyword evidence="17" id="KW-0456">Lyase</keyword>
<evidence type="ECO:0000256" key="16">
    <source>
        <dbReference type="ARBA" id="ARBA00023150"/>
    </source>
</evidence>
<dbReference type="GO" id="GO:0006777">
    <property type="term" value="P:Mo-molybdopterin cofactor biosynthetic process"/>
    <property type="evidence" value="ECO:0007669"/>
    <property type="project" value="UniProtKB-KW"/>
</dbReference>
<evidence type="ECO:0000256" key="6">
    <source>
        <dbReference type="ARBA" id="ARBA00012167"/>
    </source>
</evidence>
<dbReference type="InterPro" id="IPR047594">
    <property type="entry name" value="MoaC_bact/euk"/>
</dbReference>
<comment type="similarity">
    <text evidence="4">In the C-terminal section; belongs to the MoaC family.</text>
</comment>
<dbReference type="GO" id="GO:0005525">
    <property type="term" value="F:GTP binding"/>
    <property type="evidence" value="ECO:0007669"/>
    <property type="project" value="UniProtKB-KW"/>
</dbReference>
<evidence type="ECO:0000256" key="5">
    <source>
        <dbReference type="ARBA" id="ARBA00009862"/>
    </source>
</evidence>
<evidence type="ECO:0000256" key="10">
    <source>
        <dbReference type="ARBA" id="ARBA00022691"/>
    </source>
</evidence>
<keyword evidence="10" id="KW-0949">S-adenosyl-L-methionine</keyword>
<evidence type="ECO:0000256" key="11">
    <source>
        <dbReference type="ARBA" id="ARBA00022723"/>
    </source>
</evidence>
<dbReference type="NCBIfam" id="TIGR02666">
    <property type="entry name" value="moaA"/>
    <property type="match status" value="1"/>
</dbReference>
<feature type="domain" description="Radical SAM core" evidence="21">
    <location>
        <begin position="71"/>
        <end position="304"/>
    </location>
</feature>
<evidence type="ECO:0000256" key="4">
    <source>
        <dbReference type="ARBA" id="ARBA00008484"/>
    </source>
</evidence>
<dbReference type="CDD" id="cd01420">
    <property type="entry name" value="MoaC_PE"/>
    <property type="match status" value="1"/>
</dbReference>
<dbReference type="InterPro" id="IPR000385">
    <property type="entry name" value="MoaA_NifB_PqqE_Fe-S-bd_CS"/>
</dbReference>
<dbReference type="InterPro" id="IPR023045">
    <property type="entry name" value="MoaC"/>
</dbReference>
<name>A0A6F9DLQ1_9ASCI</name>
<dbReference type="SFLD" id="SFLDG01386">
    <property type="entry name" value="main_SPASM_domain-containing"/>
    <property type="match status" value="1"/>
</dbReference>
<dbReference type="Pfam" id="PF01967">
    <property type="entry name" value="MoaC"/>
    <property type="match status" value="1"/>
</dbReference>
<dbReference type="SFLD" id="SFLDG01383">
    <property type="entry name" value="cyclic_pyranopterin_phosphate"/>
    <property type="match status" value="1"/>
</dbReference>
<keyword evidence="14" id="KW-0411">Iron-sulfur</keyword>
<evidence type="ECO:0000256" key="9">
    <source>
        <dbReference type="ARBA" id="ARBA00022485"/>
    </source>
</evidence>
<dbReference type="NCBIfam" id="NF006870">
    <property type="entry name" value="PRK09364.1"/>
    <property type="match status" value="1"/>
</dbReference>
<keyword evidence="13" id="KW-0408">Iron</keyword>
<evidence type="ECO:0000256" key="7">
    <source>
        <dbReference type="ARBA" id="ARBA00012575"/>
    </source>
</evidence>
<dbReference type="PANTHER" id="PTHR22960:SF0">
    <property type="entry name" value="MOLYBDENUM COFACTOR BIOSYNTHESIS PROTEIN 1"/>
    <property type="match status" value="1"/>
</dbReference>
<dbReference type="GO" id="GO:0061798">
    <property type="term" value="F:GTP 3',8'-cyclase activity"/>
    <property type="evidence" value="ECO:0007669"/>
    <property type="project" value="UniProtKB-EC"/>
</dbReference>
<dbReference type="InterPro" id="IPR010505">
    <property type="entry name" value="MoaA_twitch"/>
</dbReference>
<dbReference type="EC" id="4.6.1.17" evidence="7"/>
<keyword evidence="12" id="KW-0547">Nucleotide-binding</keyword>
<dbReference type="InterPro" id="IPR013785">
    <property type="entry name" value="Aldolase_TIM"/>
</dbReference>
<comment type="similarity">
    <text evidence="5">In the N-terminal section; belongs to the radical SAM superfamily. MoaA family.</text>
</comment>
<accession>A0A6F9DLQ1</accession>
<comment type="subunit">
    <text evidence="20">Isoform MOCS1A and isoform MOCS1B probably form a heterooligomer.</text>
</comment>
<dbReference type="Gene3D" id="3.20.20.70">
    <property type="entry name" value="Aldolase class I"/>
    <property type="match status" value="1"/>
</dbReference>
<evidence type="ECO:0000256" key="14">
    <source>
        <dbReference type="ARBA" id="ARBA00023014"/>
    </source>
</evidence>
<dbReference type="NCBIfam" id="NF001199">
    <property type="entry name" value="PRK00164.2-1"/>
    <property type="match status" value="1"/>
</dbReference>
<dbReference type="CDD" id="cd01335">
    <property type="entry name" value="Radical_SAM"/>
    <property type="match status" value="1"/>
</dbReference>
<evidence type="ECO:0000256" key="20">
    <source>
        <dbReference type="ARBA" id="ARBA00063038"/>
    </source>
</evidence>
<dbReference type="AlphaFoldDB" id="A0A6F9DLQ1"/>
<comment type="catalytic activity">
    <reaction evidence="18">
        <text>GTP + AH2 + S-adenosyl-L-methionine = (8S)-3',8-cyclo-7,8-dihydroguanosine 5'-triphosphate + 5'-deoxyadenosine + L-methionine + A + H(+)</text>
        <dbReference type="Rhea" id="RHEA:49576"/>
        <dbReference type="ChEBI" id="CHEBI:13193"/>
        <dbReference type="ChEBI" id="CHEBI:15378"/>
        <dbReference type="ChEBI" id="CHEBI:17319"/>
        <dbReference type="ChEBI" id="CHEBI:17499"/>
        <dbReference type="ChEBI" id="CHEBI:37565"/>
        <dbReference type="ChEBI" id="CHEBI:57844"/>
        <dbReference type="ChEBI" id="CHEBI:59789"/>
        <dbReference type="ChEBI" id="CHEBI:131766"/>
        <dbReference type="EC" id="4.1.99.22"/>
    </reaction>
</comment>
<comment type="cofactor">
    <cofactor evidence="2">
        <name>[4Fe-4S] cluster</name>
        <dbReference type="ChEBI" id="CHEBI:49883"/>
    </cofactor>
</comment>
<keyword evidence="15" id="KW-0342">GTP-binding</keyword>
<dbReference type="GO" id="GO:0061799">
    <property type="term" value="F:cyclic pyranopterin monophosphate synthase activity"/>
    <property type="evidence" value="ECO:0007669"/>
    <property type="project" value="UniProtKB-EC"/>
</dbReference>
<comment type="catalytic activity">
    <reaction evidence="1">
        <text>(8S)-3',8-cyclo-7,8-dihydroguanosine 5'-triphosphate = cyclic pyranopterin phosphate + diphosphate</text>
        <dbReference type="Rhea" id="RHEA:49580"/>
        <dbReference type="ChEBI" id="CHEBI:33019"/>
        <dbReference type="ChEBI" id="CHEBI:59648"/>
        <dbReference type="ChEBI" id="CHEBI:131766"/>
        <dbReference type="EC" id="4.6.1.17"/>
    </reaction>
</comment>
<dbReference type="EC" id="4.1.99.22" evidence="6"/>
<evidence type="ECO:0000256" key="12">
    <source>
        <dbReference type="ARBA" id="ARBA00022741"/>
    </source>
</evidence>
<dbReference type="InterPro" id="IPR006638">
    <property type="entry name" value="Elp3/MiaA/NifB-like_rSAM"/>
</dbReference>
<dbReference type="UniPathway" id="UPA00344"/>
<protein>
    <recommendedName>
        <fullName evidence="8">Molybdenum cofactor biosynthesis protein 1</fullName>
        <ecNumber evidence="6">4.1.99.22</ecNumber>
        <ecNumber evidence="7">4.6.1.17</ecNumber>
    </recommendedName>
</protein>
<comment type="pathway">
    <text evidence="3">Cofactor biosynthesis; molybdopterin biosynthesis.</text>
</comment>
<dbReference type="Pfam" id="PF06463">
    <property type="entry name" value="Mob_synth_C"/>
    <property type="match status" value="1"/>
</dbReference>
<dbReference type="InterPro" id="IPR036522">
    <property type="entry name" value="MoaC_sf"/>
</dbReference>
<dbReference type="Pfam" id="PF04055">
    <property type="entry name" value="Radical_SAM"/>
    <property type="match status" value="1"/>
</dbReference>
<dbReference type="HAMAP" id="MF_01224_B">
    <property type="entry name" value="MoaC_B"/>
    <property type="match status" value="1"/>
</dbReference>
<dbReference type="SUPFAM" id="SSF102114">
    <property type="entry name" value="Radical SAM enzymes"/>
    <property type="match status" value="1"/>
</dbReference>
<dbReference type="SFLD" id="SFLDS00029">
    <property type="entry name" value="Radical_SAM"/>
    <property type="match status" value="1"/>
</dbReference>
<dbReference type="CDD" id="cd21117">
    <property type="entry name" value="Twitch_MoaA"/>
    <property type="match status" value="1"/>
</dbReference>
<dbReference type="InterPro" id="IPR013483">
    <property type="entry name" value="MoaA"/>
</dbReference>
<dbReference type="SUPFAM" id="SSF55040">
    <property type="entry name" value="Molybdenum cofactor biosynthesis protein C, MoaC"/>
    <property type="match status" value="1"/>
</dbReference>
<dbReference type="InterPro" id="IPR040064">
    <property type="entry name" value="MoaA-like"/>
</dbReference>
<sequence>MISSKLHLAMFMKPCCLFSSVEYRFAHVAAPLTKPAVTGALPLIKSTERMQKLQTLLKEEPLPLSHFLLDKFNREHTYLRISLTERCNLRCKYCMPAEGIQLTPKEELLSKDEIIKLSRLFIEEGITKIRLTGGEPLVRRDLCDIIEELNSMKEPYSNLKSIGMTTNGLTLPRKLPALQEAGLDSLNISLDTLNPVKFELITRHRGWDRVMKGIESAVAMGFSPVKINCVVMNGVNEDEICDFVQLTRNLNVDVRFIEYMPFDGNQWNDKKMVSYRDMLDTINVKFPNIVRLEDAKNDTSKGYKVDGYAGQFGFITSMSEHFCGTCNRLRITADGNLKVCLFGNSEVSLRDELRSGKDDQQLMEIIGAAVNRKKKQHADYPFPSASLVSPHHSNVLLALTRPILLAPSFATYTSARNIHVSHTKCSSKLTHVNDSGKATMVDVSNKPITKRVAVATGKVRLSDAAFQAVSENTLSKGDVLEVAKIAGIMAAKQTSTLIPLCHSISLTRIEITLKLDYDDRSVAIEGLAGTADRTGVEMEALTGVTVAALTVYDMCKAVDRESVIDNIRLVMKEGGASGHYSYS</sequence>
<evidence type="ECO:0000256" key="2">
    <source>
        <dbReference type="ARBA" id="ARBA00001966"/>
    </source>
</evidence>
<dbReference type="Gene3D" id="3.30.70.640">
    <property type="entry name" value="Molybdopterin cofactor biosynthesis C (MoaC) domain"/>
    <property type="match status" value="1"/>
</dbReference>
<keyword evidence="9" id="KW-0004">4Fe-4S</keyword>
<gene>
    <name evidence="22" type="primary">Mocs1</name>
</gene>
<dbReference type="GO" id="GO:0046872">
    <property type="term" value="F:metal ion binding"/>
    <property type="evidence" value="ECO:0007669"/>
    <property type="project" value="UniProtKB-KW"/>
</dbReference>
<evidence type="ECO:0000256" key="3">
    <source>
        <dbReference type="ARBA" id="ARBA00005046"/>
    </source>
</evidence>
<evidence type="ECO:0000256" key="19">
    <source>
        <dbReference type="ARBA" id="ARBA00054222"/>
    </source>
</evidence>
<proteinExistence type="evidence at transcript level"/>
<evidence type="ECO:0000256" key="13">
    <source>
        <dbReference type="ARBA" id="ARBA00023004"/>
    </source>
</evidence>
<dbReference type="InterPro" id="IPR050105">
    <property type="entry name" value="MoCo_biosynth_MoaA/MoaC"/>
</dbReference>
<dbReference type="SMART" id="SM00729">
    <property type="entry name" value="Elp3"/>
    <property type="match status" value="1"/>
</dbReference>
<organism evidence="22">
    <name type="scientific">Phallusia mammillata</name>
    <dbReference type="NCBI Taxonomy" id="59560"/>
    <lineage>
        <taxon>Eukaryota</taxon>
        <taxon>Metazoa</taxon>
        <taxon>Chordata</taxon>
        <taxon>Tunicata</taxon>
        <taxon>Ascidiacea</taxon>
        <taxon>Phlebobranchia</taxon>
        <taxon>Ascidiidae</taxon>
        <taxon>Phallusia</taxon>
    </lineage>
</organism>
<keyword evidence="16" id="KW-0501">Molybdenum cofactor biosynthesis</keyword>
<evidence type="ECO:0000256" key="1">
    <source>
        <dbReference type="ARBA" id="ARBA00001637"/>
    </source>
</evidence>
<dbReference type="InterPro" id="IPR002820">
    <property type="entry name" value="Mopterin_CF_biosynth-C_dom"/>
</dbReference>
<dbReference type="SFLD" id="SFLDG01067">
    <property type="entry name" value="SPASM/twitch_domain_containing"/>
    <property type="match status" value="1"/>
</dbReference>
<evidence type="ECO:0000256" key="15">
    <source>
        <dbReference type="ARBA" id="ARBA00023134"/>
    </source>
</evidence>
<dbReference type="FunFam" id="3.20.20.70:FF:000117">
    <property type="entry name" value="molybdenum cofactor biosynthesis protein 1"/>
    <property type="match status" value="1"/>
</dbReference>
<evidence type="ECO:0000313" key="22">
    <source>
        <dbReference type="EMBL" id="CAB3263893.1"/>
    </source>
</evidence>
<evidence type="ECO:0000256" key="17">
    <source>
        <dbReference type="ARBA" id="ARBA00023239"/>
    </source>
</evidence>
<dbReference type="HAMAP" id="MF_01225_B">
    <property type="entry name" value="MoaA_B"/>
    <property type="match status" value="1"/>
</dbReference>
<keyword evidence="11" id="KW-0479">Metal-binding</keyword>
<reference evidence="22" key="1">
    <citation type="submission" date="2020-04" db="EMBL/GenBank/DDBJ databases">
        <authorList>
            <person name="Neveu A P."/>
        </authorList>
    </citation>
    <scope>NUCLEOTIDE SEQUENCE</scope>
    <source>
        <tissue evidence="22">Whole embryo</tissue>
    </source>
</reference>